<name>A0A6G6WJR0_9ACTN</name>
<evidence type="ECO:0000256" key="1">
    <source>
        <dbReference type="SAM" id="SignalP"/>
    </source>
</evidence>
<dbReference type="KEGG" id="nano:G5V58_25010"/>
<accession>A0A6G6WJR0</accession>
<dbReference type="Proteomes" id="UP000502996">
    <property type="component" value="Chromosome"/>
</dbReference>
<feature type="signal peptide" evidence="1">
    <location>
        <begin position="1"/>
        <end position="26"/>
    </location>
</feature>
<proteinExistence type="predicted"/>
<evidence type="ECO:0008006" key="4">
    <source>
        <dbReference type="Google" id="ProtNLM"/>
    </source>
</evidence>
<keyword evidence="3" id="KW-1185">Reference proteome</keyword>
<dbReference type="RefSeq" id="WP_165238286.1">
    <property type="nucleotide sequence ID" value="NZ_CP049257.1"/>
</dbReference>
<organism evidence="2 3">
    <name type="scientific">Nocardioides anomalus</name>
    <dbReference type="NCBI Taxonomy" id="2712223"/>
    <lineage>
        <taxon>Bacteria</taxon>
        <taxon>Bacillati</taxon>
        <taxon>Actinomycetota</taxon>
        <taxon>Actinomycetes</taxon>
        <taxon>Propionibacteriales</taxon>
        <taxon>Nocardioidaceae</taxon>
        <taxon>Nocardioides</taxon>
    </lineage>
</organism>
<sequence>MNRLHLHRGLAATAVAALAATGLAVAGPAAPSQAAGPGVVLLSQLGPGSDASVRYDGLDETVTLTAEQLDPAATVSFQYNANPQAGDATTGWTDIAGTVATTGTFAQLDWTPDAALVGKEVAVRAVATVGGAATYSTRQGVAIARGDWGTEAVAARTDFIDTGDTGYFVQPYASSGHTATQVGVEGETSATAGTVEVGWWNPASQSFQGKVNASVEAYDLKTLSPSTQSFAGGQFHAALDITAFGAADGKAIAIGAVRDTDDVQARTLHPQTIGSISAGVPSAPAGQAVPVTISVYDNAGGPSTQPVAGAEIRRSGDGSLVGYTDGAGLIVDTAVAGSVGSYYVNTTDADAYEAGTDLETTPSSYTSSVNEVSGVSVDGHVFDDDEYAAGDLRLALQDSYGRPVPAGQVEYRLYPTGGTPPATYETTTSDARGLAPIAFASSGPDGDYTVEYRLPGGGTTYFLTFTAGDATLTPNPATATAAPGSQVPVKAALAVAGKPLSGRRVSATYQRGIELVPGTTADAALVDGSSRTLSLTGVTDVFGGVGVTVADPAQSPQPAELGGKLVLASQPATGGPLTGNANETVTVPIAFGSAADKGQGKVKLKAKNAGKKDKLIVKGDDSLAGETVVVFRVGGKKVKLKGLTLNAKGDAVVKVKDKNGRAATTYVVKLLSSERVVGSKSKKVTLR</sequence>
<gene>
    <name evidence="2" type="ORF">G5V58_25010</name>
</gene>
<reference evidence="2 3" key="1">
    <citation type="submission" date="2020-02" db="EMBL/GenBank/DDBJ databases">
        <title>Full genome sequence of Nocardioides sp. R-3366.</title>
        <authorList>
            <person name="Im W.-T."/>
        </authorList>
    </citation>
    <scope>NUCLEOTIDE SEQUENCE [LARGE SCALE GENOMIC DNA]</scope>
    <source>
        <strain evidence="2 3">R-3366</strain>
    </source>
</reference>
<keyword evidence="1" id="KW-0732">Signal</keyword>
<protein>
    <recommendedName>
        <fullName evidence="4">Carboxypeptidase regulatory-like domain-containing protein</fullName>
    </recommendedName>
</protein>
<dbReference type="EMBL" id="CP049257">
    <property type="protein sequence ID" value="QIG45571.1"/>
    <property type="molecule type" value="Genomic_DNA"/>
</dbReference>
<feature type="chain" id="PRO_5039500957" description="Carboxypeptidase regulatory-like domain-containing protein" evidence="1">
    <location>
        <begin position="27"/>
        <end position="687"/>
    </location>
</feature>
<dbReference type="AlphaFoldDB" id="A0A6G6WJR0"/>
<evidence type="ECO:0000313" key="2">
    <source>
        <dbReference type="EMBL" id="QIG45571.1"/>
    </source>
</evidence>
<evidence type="ECO:0000313" key="3">
    <source>
        <dbReference type="Proteomes" id="UP000502996"/>
    </source>
</evidence>